<proteinExistence type="predicted"/>
<dbReference type="Proteomes" id="UP000789901">
    <property type="component" value="Unassembled WGS sequence"/>
</dbReference>
<name>A0ABN7W6H9_GIGMA</name>
<feature type="transmembrane region" description="Helical" evidence="1">
    <location>
        <begin position="26"/>
        <end position="43"/>
    </location>
</feature>
<keyword evidence="1" id="KW-0472">Membrane</keyword>
<sequence>MNKFHKLAKYHPNTKEQYFEGWYLKFYNDNILFIIIFGIFRSFKDKFSFIMFINKEHAFYYKYLYNEFQYTNNKFDIAIGPNMFTESNCCLDLNPSNVIIPSHEEVTNFTSILEKDMKKCDLNASKIIMHNHRPKIKALINYYPNVLRHGTFSSIMGPFNIFSNIIGSNKRIKHKCIYGKRPRGNISKRLYVVACDFQGQNNTIFFNQKCALHNKQYPAFQASWILMPYLPQESNVQLK</sequence>
<organism evidence="2 3">
    <name type="scientific">Gigaspora margarita</name>
    <dbReference type="NCBI Taxonomy" id="4874"/>
    <lineage>
        <taxon>Eukaryota</taxon>
        <taxon>Fungi</taxon>
        <taxon>Fungi incertae sedis</taxon>
        <taxon>Mucoromycota</taxon>
        <taxon>Glomeromycotina</taxon>
        <taxon>Glomeromycetes</taxon>
        <taxon>Diversisporales</taxon>
        <taxon>Gigasporaceae</taxon>
        <taxon>Gigaspora</taxon>
    </lineage>
</organism>
<evidence type="ECO:0000313" key="3">
    <source>
        <dbReference type="Proteomes" id="UP000789901"/>
    </source>
</evidence>
<accession>A0ABN7W6H9</accession>
<protein>
    <submittedName>
        <fullName evidence="2">38943_t:CDS:1</fullName>
    </submittedName>
</protein>
<gene>
    <name evidence="2" type="ORF">GMARGA_LOCUS26480</name>
</gene>
<comment type="caution">
    <text evidence="2">The sequence shown here is derived from an EMBL/GenBank/DDBJ whole genome shotgun (WGS) entry which is preliminary data.</text>
</comment>
<evidence type="ECO:0000256" key="1">
    <source>
        <dbReference type="SAM" id="Phobius"/>
    </source>
</evidence>
<keyword evidence="3" id="KW-1185">Reference proteome</keyword>
<keyword evidence="1" id="KW-0812">Transmembrane</keyword>
<evidence type="ECO:0000313" key="2">
    <source>
        <dbReference type="EMBL" id="CAG8816220.1"/>
    </source>
</evidence>
<dbReference type="EMBL" id="CAJVQB010030923">
    <property type="protein sequence ID" value="CAG8816220.1"/>
    <property type="molecule type" value="Genomic_DNA"/>
</dbReference>
<reference evidence="2 3" key="1">
    <citation type="submission" date="2021-06" db="EMBL/GenBank/DDBJ databases">
        <authorList>
            <person name="Kallberg Y."/>
            <person name="Tangrot J."/>
            <person name="Rosling A."/>
        </authorList>
    </citation>
    <scope>NUCLEOTIDE SEQUENCE [LARGE SCALE GENOMIC DNA]</scope>
    <source>
        <strain evidence="2 3">120-4 pot B 10/14</strain>
    </source>
</reference>
<keyword evidence="1" id="KW-1133">Transmembrane helix</keyword>